<dbReference type="AlphaFoldDB" id="A0A085JQJ4"/>
<dbReference type="InterPro" id="IPR010221">
    <property type="entry name" value="VCBS_dom"/>
</dbReference>
<accession>A0A085JQJ4</accession>
<dbReference type="Gene3D" id="2.60.40.10">
    <property type="entry name" value="Immunoglobulins"/>
    <property type="match status" value="2"/>
</dbReference>
<dbReference type="NCBIfam" id="NF045619">
    <property type="entry name" value="adhes_GNV_Cterm"/>
    <property type="match status" value="1"/>
</dbReference>
<feature type="domain" description="Bacterial Ig-like" evidence="1">
    <location>
        <begin position="92"/>
        <end position="179"/>
    </location>
</feature>
<evidence type="ECO:0000313" key="3">
    <source>
        <dbReference type="Proteomes" id="UP000028602"/>
    </source>
</evidence>
<evidence type="ECO:0000259" key="1">
    <source>
        <dbReference type="Pfam" id="PF19077"/>
    </source>
</evidence>
<organism evidence="2 3">
    <name type="scientific">Tatumella ptyseos ATCC 33301</name>
    <dbReference type="NCBI Taxonomy" id="1005995"/>
    <lineage>
        <taxon>Bacteria</taxon>
        <taxon>Pseudomonadati</taxon>
        <taxon>Pseudomonadota</taxon>
        <taxon>Gammaproteobacteria</taxon>
        <taxon>Enterobacterales</taxon>
        <taxon>Erwiniaceae</taxon>
        <taxon>Tatumella</taxon>
    </lineage>
</organism>
<protein>
    <submittedName>
        <fullName evidence="2">Putative hemagglutinin/hemolysin-related protein</fullName>
    </submittedName>
</protein>
<dbReference type="eggNOG" id="COG2373">
    <property type="taxonomic scope" value="Bacteria"/>
</dbReference>
<dbReference type="Proteomes" id="UP000028602">
    <property type="component" value="Unassembled WGS sequence"/>
</dbReference>
<dbReference type="RefSeq" id="WP_038010538.1">
    <property type="nucleotide sequence ID" value="NZ_JMPR01000001.1"/>
</dbReference>
<dbReference type="NCBIfam" id="NF033510">
    <property type="entry name" value="Ca_tandemer"/>
    <property type="match status" value="2"/>
</dbReference>
<feature type="domain" description="Bacterial Ig-like" evidence="1">
    <location>
        <begin position="9"/>
        <end position="84"/>
    </location>
</feature>
<dbReference type="NCBIfam" id="TIGR03661">
    <property type="entry name" value="T1SS_VCA0849"/>
    <property type="match status" value="1"/>
</dbReference>
<dbReference type="NCBIfam" id="TIGR01965">
    <property type="entry name" value="VCBS_repeat"/>
    <property type="match status" value="3"/>
</dbReference>
<dbReference type="InterPro" id="IPR013783">
    <property type="entry name" value="Ig-like_fold"/>
</dbReference>
<sequence>GKNLAGADTNDNTPQLTGKATAGNTITVYDGTKAIGTTTVNSDGSWSITLSALADGTHSLTTKVTDSAGNSSDVSNAIAVTIDTQAPASATGITLVDDSGNNIADSSTTDITPILKGNAEAGSTVTISDGSGTLGEATADSEGKWTFTTPVLTDGTYSFTTTVSDAAGNTSHASAAIDTTIESTQLLAVDDTASLDYTTYAEETDKGTSSKTGFSLLDLSLGDVLDLSLVNPASQLQLDVAKGTTENFVVQGDVGGLVASSFDLYIYKYDASSGEYLQYEKVSNWIVGLLAGVSKDLSLSLGEGTYLFLLNSGVGLSVATGYTLHIKSDILETYTSNSAETSGNLISGSSDGSGADTAPAGSVISSVNDTSVAASGYTTISGTYGTLSIDAAGDYTYKLNSGTDVADIGNSETFNYTLTGPNGNTSSATLTISLTDADTDTGTVALPNVSVDLDYATTSEETDKGTSSKTSAALLNLSLGSVLNTSLLNLNNQLHLNVADNTVENITIKATMVGVIASTYDLYVYKYDDETGQYAQYEKVSDWITSALLAGASSPLSLELSQGSYLFMLNGGVGLSVATVYTLSITSDVVNSVTSVATSTTGNLLTETSSSEGSDTVPTGTLITSVGTTALSTSGNTEITGQYGILTIDQQGDYTYTLNAGQTTDTLSSAEKFTYTLTEPDGTITTKILSINLNNNALKAVDDQASLDVSATEVESAYSEAVASGTLNTATSSSQTTTFGNEFSVDSNTVLTGTHLIITGTQSSVSATASLTLSYNIYEGSDATGTLVASGTVTPTTTLSLTQKVTTADIDLSDNDLSAGDYYVQISATSSATGLLTIAPTVSFSSTISGTEVSVSNFQTSSESSDVTGNLYDGTDSDGTADELQTVYTKLTVTNESDSSVTLNQYDTASQTLTGLYGTLTIHGDGSYSYALNSNINVADMTQKEMFSYTLTAEDGSTTSKANLTINLHPTITGTSQADTTGGTAYDDTFHLEGGADTVVYKVLSDDNTGGNGSDTWDDFSVSEGDHIDLDALLVGWDGKESSLGNYVSVTHTDSGNTIVSIDRDGSGSAYQSTTLVTLENVNATMDEILHHSSTDNPS</sequence>
<comment type="caution">
    <text evidence="2">The sequence shown here is derived from an EMBL/GenBank/DDBJ whole genome shotgun (WGS) entry which is preliminary data.</text>
</comment>
<dbReference type="EMBL" id="JMPR01000001">
    <property type="protein sequence ID" value="KFD22740.1"/>
    <property type="molecule type" value="Genomic_DNA"/>
</dbReference>
<proteinExistence type="predicted"/>
<name>A0A085JQJ4_9GAMM</name>
<dbReference type="OrthoDB" id="8481600at2"/>
<keyword evidence="3" id="KW-1185">Reference proteome</keyword>
<dbReference type="InterPro" id="IPR044016">
    <property type="entry name" value="Big_13"/>
</dbReference>
<evidence type="ECO:0000313" key="2">
    <source>
        <dbReference type="EMBL" id="KFD22740.1"/>
    </source>
</evidence>
<dbReference type="InterPro" id="IPR055014">
    <property type="entry name" value="BapA_Bap-like_C"/>
</dbReference>
<feature type="non-terminal residue" evidence="2">
    <location>
        <position position="1"/>
    </location>
</feature>
<dbReference type="InterPro" id="IPR019960">
    <property type="entry name" value="T1SS_VCA0849"/>
</dbReference>
<reference evidence="2 3" key="1">
    <citation type="submission" date="2014-05" db="EMBL/GenBank/DDBJ databases">
        <title>ATOL: Assembling a taxonomically balanced genome-scale reconstruction of the evolutionary history of the Enterobacteriaceae.</title>
        <authorList>
            <person name="Plunkett G.III."/>
            <person name="Neeno-Eckwall E.C."/>
            <person name="Glasner J.D."/>
            <person name="Perna N.T."/>
        </authorList>
    </citation>
    <scope>NUCLEOTIDE SEQUENCE [LARGE SCALE GENOMIC DNA]</scope>
    <source>
        <strain evidence="2 3">ATCC 33301</strain>
    </source>
</reference>
<gene>
    <name evidence="2" type="ORF">GTPT_0001</name>
</gene>
<dbReference type="Pfam" id="PF19077">
    <property type="entry name" value="Big_13"/>
    <property type="match status" value="2"/>
</dbReference>